<proteinExistence type="predicted"/>
<accession>A0A9W4SV61</accession>
<comment type="caution">
    <text evidence="1">The sequence shown here is derived from an EMBL/GenBank/DDBJ whole genome shotgun (WGS) entry which is preliminary data.</text>
</comment>
<sequence length="150" mass="17867">MYVQKLDPIMTTQRISSWKEITQMFISDKKEYEKFKERCLDDYITRARLREIYDDQLDEKISQHTNLHAELNILTKIVDQKYRRYNIITSGTHNKIYHRWMLPNPRDTTFGKDAQSYILANLNLIINEEITIAKHTNVTSISDSALIRKT</sequence>
<keyword evidence="2" id="KW-1185">Reference proteome</keyword>
<dbReference type="Proteomes" id="UP001153678">
    <property type="component" value="Unassembled WGS sequence"/>
</dbReference>
<organism evidence="1 2">
    <name type="scientific">Funneliformis geosporum</name>
    <dbReference type="NCBI Taxonomy" id="1117311"/>
    <lineage>
        <taxon>Eukaryota</taxon>
        <taxon>Fungi</taxon>
        <taxon>Fungi incertae sedis</taxon>
        <taxon>Mucoromycota</taxon>
        <taxon>Glomeromycotina</taxon>
        <taxon>Glomeromycetes</taxon>
        <taxon>Glomerales</taxon>
        <taxon>Glomeraceae</taxon>
        <taxon>Funneliformis</taxon>
    </lineage>
</organism>
<name>A0A9W4SV61_9GLOM</name>
<reference evidence="1" key="1">
    <citation type="submission" date="2022-08" db="EMBL/GenBank/DDBJ databases">
        <authorList>
            <person name="Kallberg Y."/>
            <person name="Tangrot J."/>
            <person name="Rosling A."/>
        </authorList>
    </citation>
    <scope>NUCLEOTIDE SEQUENCE</scope>
    <source>
        <strain evidence="1">Wild A</strain>
    </source>
</reference>
<dbReference type="EMBL" id="CAMKVN010003340">
    <property type="protein sequence ID" value="CAI2184464.1"/>
    <property type="molecule type" value="Genomic_DNA"/>
</dbReference>
<evidence type="ECO:0000313" key="2">
    <source>
        <dbReference type="Proteomes" id="UP001153678"/>
    </source>
</evidence>
<dbReference type="AlphaFoldDB" id="A0A9W4SV61"/>
<gene>
    <name evidence="1" type="ORF">FWILDA_LOCUS11590</name>
</gene>
<protein>
    <submittedName>
        <fullName evidence="1">9014_t:CDS:1</fullName>
    </submittedName>
</protein>
<evidence type="ECO:0000313" key="1">
    <source>
        <dbReference type="EMBL" id="CAI2184464.1"/>
    </source>
</evidence>